<name>A0A3M8T565_9GAMM</name>
<feature type="transmembrane region" description="Helical" evidence="1">
    <location>
        <begin position="139"/>
        <end position="157"/>
    </location>
</feature>
<keyword evidence="1" id="KW-1133">Transmembrane helix</keyword>
<reference evidence="2 3" key="1">
    <citation type="submission" date="2018-11" db="EMBL/GenBank/DDBJ databases">
        <title>Lysobacter cryohumiis sp. nov., isolated from soil in the Tianshan Mountains, Xinjiang, China.</title>
        <authorList>
            <person name="Luo Y."/>
            <person name="Sheng H."/>
        </authorList>
    </citation>
    <scope>NUCLEOTIDE SEQUENCE [LARGE SCALE GENOMIC DNA]</scope>
    <source>
        <strain evidence="2 3">ZS60</strain>
    </source>
</reference>
<evidence type="ECO:0000313" key="3">
    <source>
        <dbReference type="Proteomes" id="UP000267049"/>
    </source>
</evidence>
<gene>
    <name evidence="2" type="ORF">EER27_02665</name>
</gene>
<feature type="transmembrane region" description="Helical" evidence="1">
    <location>
        <begin position="101"/>
        <end position="119"/>
    </location>
</feature>
<comment type="caution">
    <text evidence="2">The sequence shown here is derived from an EMBL/GenBank/DDBJ whole genome shotgun (WGS) entry which is preliminary data.</text>
</comment>
<feature type="transmembrane region" description="Helical" evidence="1">
    <location>
        <begin position="169"/>
        <end position="195"/>
    </location>
</feature>
<accession>A0A3M8T565</accession>
<organism evidence="2 3">
    <name type="scientific">Montanilutibacter psychrotolerans</name>
    <dbReference type="NCBI Taxonomy" id="1327343"/>
    <lineage>
        <taxon>Bacteria</taxon>
        <taxon>Pseudomonadati</taxon>
        <taxon>Pseudomonadota</taxon>
        <taxon>Gammaproteobacteria</taxon>
        <taxon>Lysobacterales</taxon>
        <taxon>Lysobacteraceae</taxon>
        <taxon>Montanilutibacter</taxon>
    </lineage>
</organism>
<dbReference type="Proteomes" id="UP000267049">
    <property type="component" value="Unassembled WGS sequence"/>
</dbReference>
<sequence>MLAFAGAGLWLLLAGPADVLGIDSGNAGMVLLMTATWTALYQVGRLPPEDVVRVGSPAEWKAWIGTAFMAAAIAYFLTRGEVLAGVTVFNDPHAQRIGRNLVLLLVAWSVLSSVMASRWKGVVEQDERDREIAAQASGWGRGALVAVVIGLAVLLGLSPASRLAWASHLMIANLLIFALMWSCFVEYAATAAYYWRERRWQ</sequence>
<evidence type="ECO:0000313" key="2">
    <source>
        <dbReference type="EMBL" id="RNF86340.1"/>
    </source>
</evidence>
<keyword evidence="1" id="KW-0812">Transmembrane</keyword>
<feature type="transmembrane region" description="Helical" evidence="1">
    <location>
        <begin position="62"/>
        <end position="89"/>
    </location>
</feature>
<keyword evidence="1" id="KW-0472">Membrane</keyword>
<evidence type="ECO:0000256" key="1">
    <source>
        <dbReference type="SAM" id="Phobius"/>
    </source>
</evidence>
<proteinExistence type="predicted"/>
<keyword evidence="3" id="KW-1185">Reference proteome</keyword>
<protein>
    <submittedName>
        <fullName evidence="2">Uncharacterized protein</fullName>
    </submittedName>
</protein>
<dbReference type="AlphaFoldDB" id="A0A3M8T565"/>
<dbReference type="EMBL" id="RIBS01000001">
    <property type="protein sequence ID" value="RNF86340.1"/>
    <property type="molecule type" value="Genomic_DNA"/>
</dbReference>